<dbReference type="Pfam" id="PF02559">
    <property type="entry name" value="CarD_TRCF_RID"/>
    <property type="match status" value="1"/>
</dbReference>
<dbReference type="SMART" id="SM01058">
    <property type="entry name" value="CarD_TRCF"/>
    <property type="match status" value="1"/>
</dbReference>
<keyword evidence="3" id="KW-1185">Reference proteome</keyword>
<comment type="caution">
    <text evidence="2">The sequence shown here is derived from an EMBL/GenBank/DDBJ whole genome shotgun (WGS) entry which is preliminary data.</text>
</comment>
<protein>
    <recommendedName>
        <fullName evidence="1">CarD-like/TRCF RNAP-interacting domain-containing protein</fullName>
    </recommendedName>
</protein>
<evidence type="ECO:0000313" key="3">
    <source>
        <dbReference type="Proteomes" id="UP001500740"/>
    </source>
</evidence>
<gene>
    <name evidence="2" type="ORF">GCM10008935_30140</name>
</gene>
<evidence type="ECO:0000313" key="2">
    <source>
        <dbReference type="EMBL" id="GAA0472129.1"/>
    </source>
</evidence>
<dbReference type="InterPro" id="IPR003711">
    <property type="entry name" value="CarD-like/TRCF_RID"/>
</dbReference>
<dbReference type="RefSeq" id="WP_343785021.1">
    <property type="nucleotide sequence ID" value="NZ_BAAACZ010000030.1"/>
</dbReference>
<dbReference type="SUPFAM" id="SSF141259">
    <property type="entry name" value="CarD-like"/>
    <property type="match status" value="1"/>
</dbReference>
<proteinExistence type="predicted"/>
<dbReference type="EMBL" id="BAAACZ010000030">
    <property type="protein sequence ID" value="GAA0472129.1"/>
    <property type="molecule type" value="Genomic_DNA"/>
</dbReference>
<dbReference type="InterPro" id="IPR042215">
    <property type="entry name" value="CarD-like_C"/>
</dbReference>
<organism evidence="2 3">
    <name type="scientific">Alkalibacillus silvisoli</name>
    <dbReference type="NCBI Taxonomy" id="392823"/>
    <lineage>
        <taxon>Bacteria</taxon>
        <taxon>Bacillati</taxon>
        <taxon>Bacillota</taxon>
        <taxon>Bacilli</taxon>
        <taxon>Bacillales</taxon>
        <taxon>Bacillaceae</taxon>
        <taxon>Alkalibacillus</taxon>
    </lineage>
</organism>
<evidence type="ECO:0000259" key="1">
    <source>
        <dbReference type="SMART" id="SM01058"/>
    </source>
</evidence>
<dbReference type="Gene3D" id="2.40.10.170">
    <property type="match status" value="1"/>
</dbReference>
<dbReference type="InterPro" id="IPR052531">
    <property type="entry name" value="CarD-like_regulator"/>
</dbReference>
<name>A0ABN1AB81_9BACI</name>
<dbReference type="InterPro" id="IPR036101">
    <property type="entry name" value="CarD-like/TRCF_RID_sf"/>
</dbReference>
<dbReference type="PANTHER" id="PTHR38447">
    <property type="entry name" value="TRANSCRIPTION FACTOR YDEB-RELATED"/>
    <property type="match status" value="1"/>
</dbReference>
<feature type="domain" description="CarD-like/TRCF RNAP-interacting" evidence="1">
    <location>
        <begin position="1"/>
        <end position="113"/>
    </location>
</feature>
<reference evidence="2 3" key="1">
    <citation type="journal article" date="2019" name="Int. J. Syst. Evol. Microbiol.">
        <title>The Global Catalogue of Microorganisms (GCM) 10K type strain sequencing project: providing services to taxonomists for standard genome sequencing and annotation.</title>
        <authorList>
            <consortium name="The Broad Institute Genomics Platform"/>
            <consortium name="The Broad Institute Genome Sequencing Center for Infectious Disease"/>
            <person name="Wu L."/>
            <person name="Ma J."/>
        </authorList>
    </citation>
    <scope>NUCLEOTIDE SEQUENCE [LARGE SCALE GENOMIC DNA]</scope>
    <source>
        <strain evidence="2 3">JCM 14193</strain>
    </source>
</reference>
<dbReference type="Gene3D" id="1.20.58.1290">
    <property type="entry name" value="CarD-like, C-terminal domain"/>
    <property type="match status" value="1"/>
</dbReference>
<dbReference type="InterPro" id="IPR048792">
    <property type="entry name" value="CarD_C"/>
</dbReference>
<sequence>MLNIGDLIIYTSHGICRIDDISSMKINGVTKKYYVLHPIENDQQQLTINAPVDNDKIKMMKLINKDEAEKILESFDKEGAEWIDNPNLRSQTYKKVVNSGDRFDIAKVVNTLIKKKHELESNGKKFYEQDHKHLTNIQDILFKELALALDLSTDEIHQKINKRLLKAS</sequence>
<dbReference type="Pfam" id="PF21095">
    <property type="entry name" value="CarD_C"/>
    <property type="match status" value="1"/>
</dbReference>
<dbReference type="Proteomes" id="UP001500740">
    <property type="component" value="Unassembled WGS sequence"/>
</dbReference>
<accession>A0ABN1AB81</accession>
<dbReference type="PANTHER" id="PTHR38447:SF1">
    <property type="entry name" value="RNA POLYMERASE-BINDING TRANSCRIPTION FACTOR CARD"/>
    <property type="match status" value="1"/>
</dbReference>